<keyword evidence="2 4" id="KW-0863">Zinc-finger</keyword>
<protein>
    <recommendedName>
        <fullName evidence="7">RING-type domain-containing protein</fullName>
    </recommendedName>
</protein>
<dbReference type="SMART" id="SM00184">
    <property type="entry name" value="RING"/>
    <property type="match status" value="1"/>
</dbReference>
<proteinExistence type="predicted"/>
<dbReference type="InterPro" id="IPR052788">
    <property type="entry name" value="RING-type_E3_ligase_ATL"/>
</dbReference>
<dbReference type="PROSITE" id="PS50089">
    <property type="entry name" value="ZF_RING_2"/>
    <property type="match status" value="1"/>
</dbReference>
<reference evidence="8" key="1">
    <citation type="submission" date="2020-10" db="EMBL/GenBank/DDBJ databases">
        <authorList>
            <person name="Han B."/>
            <person name="Lu T."/>
            <person name="Zhao Q."/>
            <person name="Huang X."/>
            <person name="Zhao Y."/>
        </authorList>
    </citation>
    <scope>NUCLEOTIDE SEQUENCE</scope>
</reference>
<dbReference type="Gene3D" id="3.30.40.10">
    <property type="entry name" value="Zinc/RING finger domain, C3HC4 (zinc finger)"/>
    <property type="match status" value="1"/>
</dbReference>
<evidence type="ECO:0000256" key="2">
    <source>
        <dbReference type="ARBA" id="ARBA00022771"/>
    </source>
</evidence>
<keyword evidence="3" id="KW-0862">Zinc</keyword>
<dbReference type="AlphaFoldDB" id="A0A811SRU7"/>
<feature type="domain" description="RING-type" evidence="7">
    <location>
        <begin position="138"/>
        <end position="180"/>
    </location>
</feature>
<feature type="region of interest" description="Disordered" evidence="5">
    <location>
        <begin position="198"/>
        <end position="222"/>
    </location>
</feature>
<dbReference type="OrthoDB" id="8062037at2759"/>
<gene>
    <name evidence="8" type="ORF">NCGR_LOCUS67726</name>
</gene>
<dbReference type="Proteomes" id="UP000604825">
    <property type="component" value="Unassembled WGS sequence"/>
</dbReference>
<keyword evidence="6" id="KW-0472">Membrane</keyword>
<dbReference type="InterPro" id="IPR013083">
    <property type="entry name" value="Znf_RING/FYVE/PHD"/>
</dbReference>
<sequence>MDSRDSKAPAPALPKAAGPPAAVNGTAGGVGGAAAAAPGADATFDTNTVILLAALFLALLFAIALNSLARCALWCGGRAADGGGGGREGAASSSVGASCAGVRGGIKKRALRSIPVEVYVAAGEGEETGAGDQDEDVCAICLGEFADGDKVRVLPRCGHGFHVPCVDAWLLSRGSCPTCRRPVMDGIPAKGGGCRGASARAGGGRIATPSPWSSREGRRGACGHHPSEADLVVGAHATTEQGIALYCSVAVDKLM</sequence>
<dbReference type="CDD" id="cd16461">
    <property type="entry name" value="RING-H2_EL5-like"/>
    <property type="match status" value="1"/>
</dbReference>
<comment type="caution">
    <text evidence="8">The sequence shown here is derived from an EMBL/GenBank/DDBJ whole genome shotgun (WGS) entry which is preliminary data.</text>
</comment>
<dbReference type="PANTHER" id="PTHR45798">
    <property type="entry name" value="RING-H2 FINGER PROTEIN ATL61-RELATED-RELATED"/>
    <property type="match status" value="1"/>
</dbReference>
<dbReference type="PANTHER" id="PTHR45798:SF37">
    <property type="entry name" value="OS02G0475101 PROTEIN"/>
    <property type="match status" value="1"/>
</dbReference>
<keyword evidence="9" id="KW-1185">Reference proteome</keyword>
<dbReference type="GO" id="GO:0008270">
    <property type="term" value="F:zinc ion binding"/>
    <property type="evidence" value="ECO:0007669"/>
    <property type="project" value="UniProtKB-KW"/>
</dbReference>
<keyword evidence="6" id="KW-1133">Transmembrane helix</keyword>
<evidence type="ECO:0000256" key="1">
    <source>
        <dbReference type="ARBA" id="ARBA00022723"/>
    </source>
</evidence>
<accession>A0A811SRU7</accession>
<name>A0A811SRU7_9POAL</name>
<evidence type="ECO:0000256" key="4">
    <source>
        <dbReference type="PROSITE-ProRule" id="PRU00175"/>
    </source>
</evidence>
<evidence type="ECO:0000313" key="8">
    <source>
        <dbReference type="EMBL" id="CAD6343628.1"/>
    </source>
</evidence>
<feature type="transmembrane region" description="Helical" evidence="6">
    <location>
        <begin position="49"/>
        <end position="69"/>
    </location>
</feature>
<dbReference type="SUPFAM" id="SSF57850">
    <property type="entry name" value="RING/U-box"/>
    <property type="match status" value="1"/>
</dbReference>
<dbReference type="EMBL" id="CAJGYO010000807">
    <property type="protein sequence ID" value="CAD6343628.1"/>
    <property type="molecule type" value="Genomic_DNA"/>
</dbReference>
<keyword evidence="1" id="KW-0479">Metal-binding</keyword>
<organism evidence="8 9">
    <name type="scientific">Miscanthus lutarioriparius</name>
    <dbReference type="NCBI Taxonomy" id="422564"/>
    <lineage>
        <taxon>Eukaryota</taxon>
        <taxon>Viridiplantae</taxon>
        <taxon>Streptophyta</taxon>
        <taxon>Embryophyta</taxon>
        <taxon>Tracheophyta</taxon>
        <taxon>Spermatophyta</taxon>
        <taxon>Magnoliopsida</taxon>
        <taxon>Liliopsida</taxon>
        <taxon>Poales</taxon>
        <taxon>Poaceae</taxon>
        <taxon>PACMAD clade</taxon>
        <taxon>Panicoideae</taxon>
        <taxon>Andropogonodae</taxon>
        <taxon>Andropogoneae</taxon>
        <taxon>Saccharinae</taxon>
        <taxon>Miscanthus</taxon>
    </lineage>
</organism>
<evidence type="ECO:0000259" key="7">
    <source>
        <dbReference type="PROSITE" id="PS50089"/>
    </source>
</evidence>
<keyword evidence="6" id="KW-0812">Transmembrane</keyword>
<evidence type="ECO:0000256" key="6">
    <source>
        <dbReference type="SAM" id="Phobius"/>
    </source>
</evidence>
<evidence type="ECO:0000256" key="5">
    <source>
        <dbReference type="SAM" id="MobiDB-lite"/>
    </source>
</evidence>
<dbReference type="Pfam" id="PF13639">
    <property type="entry name" value="zf-RING_2"/>
    <property type="match status" value="1"/>
</dbReference>
<dbReference type="InterPro" id="IPR001841">
    <property type="entry name" value="Znf_RING"/>
</dbReference>
<evidence type="ECO:0000313" key="9">
    <source>
        <dbReference type="Proteomes" id="UP000604825"/>
    </source>
</evidence>
<evidence type="ECO:0000256" key="3">
    <source>
        <dbReference type="ARBA" id="ARBA00022833"/>
    </source>
</evidence>